<gene>
    <name evidence="9" type="ORF">NUU61_008964</name>
</gene>
<dbReference type="InterPro" id="IPR020846">
    <property type="entry name" value="MFS_dom"/>
</dbReference>
<dbReference type="InterPro" id="IPR005828">
    <property type="entry name" value="MFS_sugar_transport-like"/>
</dbReference>
<keyword evidence="5 7" id="KW-0472">Membrane</keyword>
<dbReference type="EMBL" id="JAPMSZ010000011">
    <property type="protein sequence ID" value="KAJ5084385.1"/>
    <property type="molecule type" value="Genomic_DNA"/>
</dbReference>
<protein>
    <recommendedName>
        <fullName evidence="8">Major facilitator superfamily (MFS) profile domain-containing protein</fullName>
    </recommendedName>
</protein>
<feature type="transmembrane region" description="Helical" evidence="7">
    <location>
        <begin position="492"/>
        <end position="510"/>
    </location>
</feature>
<evidence type="ECO:0000256" key="2">
    <source>
        <dbReference type="ARBA" id="ARBA00010992"/>
    </source>
</evidence>
<dbReference type="GO" id="GO:0016020">
    <property type="term" value="C:membrane"/>
    <property type="evidence" value="ECO:0007669"/>
    <property type="project" value="UniProtKB-SubCell"/>
</dbReference>
<evidence type="ECO:0000256" key="4">
    <source>
        <dbReference type="ARBA" id="ARBA00022989"/>
    </source>
</evidence>
<proteinExistence type="inferred from homology"/>
<sequence>MIDQETETQRFYGQPDHSRDFEESDHESTGSDHSQRSDASIKKCTGDGTSNEPLLRAIQHNPKIVAYVIGLALTVLLSGYDNVIVGSITSAPQFQKDFGEWYAPTRKYIIPSKWLSLWSSMSTVGQIVGALFAGPWQDRAGRRWPLAMASVFSAVGVTIIYVSNLPEGLNARRSLFLVGEIIQGIALGVATTTAQTYISETVPTSLRGSAMALFPTFALTGQLVGAIVIFMSSEGNSHNSYLAAFGSMWPFSAIPFFMAILIPQSPAYLIQKQDPAGAYRSLRKLHTAAQDCGQLVQALQQSLAVKTGLKHTTPYRDCFRGTDRRRSLITAFAAGLPPLFGLSLLSSASYFLQVVGMESGKSMIMLVVGIAVGLSANGVGIWLASRAGRRILTMISLSITTALWLGMGIAGCWSGTVTVWYTSLTMMAIIVVCGMGVWPASYAIVGETSSLRLRAKTQSIGHLTVNGLTIVFSVVLPYIYNSDAGNLGAKTGFVYSALCLVSLAGTWWAVPEMKGRTAAEIDHMFELRLPAPKFRAWRSDVDVDDRIHMMAQ</sequence>
<feature type="transmembrane region" description="Helical" evidence="7">
    <location>
        <begin position="391"/>
        <end position="413"/>
    </location>
</feature>
<keyword evidence="4 7" id="KW-1133">Transmembrane helix</keyword>
<dbReference type="Pfam" id="PF00083">
    <property type="entry name" value="Sugar_tr"/>
    <property type="match status" value="1"/>
</dbReference>
<dbReference type="GeneID" id="81398658"/>
<dbReference type="OrthoDB" id="6612291at2759"/>
<dbReference type="AlphaFoldDB" id="A0A9W9EMC3"/>
<dbReference type="PROSITE" id="PS50850">
    <property type="entry name" value="MFS"/>
    <property type="match status" value="1"/>
</dbReference>
<accession>A0A9W9EMC3</accession>
<dbReference type="RefSeq" id="XP_056507782.1">
    <property type="nucleotide sequence ID" value="XM_056659489.1"/>
</dbReference>
<feature type="transmembrane region" description="Helical" evidence="7">
    <location>
        <begin position="242"/>
        <end position="262"/>
    </location>
</feature>
<comment type="caution">
    <text evidence="9">The sequence shown here is derived from an EMBL/GenBank/DDBJ whole genome shotgun (WGS) entry which is preliminary data.</text>
</comment>
<reference evidence="9" key="1">
    <citation type="submission" date="2022-11" db="EMBL/GenBank/DDBJ databases">
        <authorList>
            <person name="Petersen C."/>
        </authorList>
    </citation>
    <scope>NUCLEOTIDE SEQUENCE</scope>
    <source>
        <strain evidence="9">IBT 34128</strain>
    </source>
</reference>
<evidence type="ECO:0000256" key="5">
    <source>
        <dbReference type="ARBA" id="ARBA00023136"/>
    </source>
</evidence>
<dbReference type="SUPFAM" id="SSF103473">
    <property type="entry name" value="MFS general substrate transporter"/>
    <property type="match status" value="1"/>
</dbReference>
<organism evidence="9 10">
    <name type="scientific">Penicillium alfredii</name>
    <dbReference type="NCBI Taxonomy" id="1506179"/>
    <lineage>
        <taxon>Eukaryota</taxon>
        <taxon>Fungi</taxon>
        <taxon>Dikarya</taxon>
        <taxon>Ascomycota</taxon>
        <taxon>Pezizomycotina</taxon>
        <taxon>Eurotiomycetes</taxon>
        <taxon>Eurotiomycetidae</taxon>
        <taxon>Eurotiales</taxon>
        <taxon>Aspergillaceae</taxon>
        <taxon>Penicillium</taxon>
    </lineage>
</organism>
<dbReference type="InterPro" id="IPR005829">
    <property type="entry name" value="Sugar_transporter_CS"/>
</dbReference>
<evidence type="ECO:0000259" key="8">
    <source>
        <dbReference type="PROSITE" id="PS50850"/>
    </source>
</evidence>
<feature type="transmembrane region" description="Helical" evidence="7">
    <location>
        <begin position="114"/>
        <end position="134"/>
    </location>
</feature>
<dbReference type="InterPro" id="IPR050360">
    <property type="entry name" value="MFS_Sugar_Transporters"/>
</dbReference>
<evidence type="ECO:0000256" key="3">
    <source>
        <dbReference type="ARBA" id="ARBA00022692"/>
    </source>
</evidence>
<name>A0A9W9EMC3_9EURO</name>
<comment type="subcellular location">
    <subcellularLocation>
        <location evidence="1">Membrane</location>
        <topology evidence="1">Multi-pass membrane protein</topology>
    </subcellularLocation>
</comment>
<feature type="transmembrane region" description="Helical" evidence="7">
    <location>
        <begin position="146"/>
        <end position="163"/>
    </location>
</feature>
<dbReference type="Proteomes" id="UP001141434">
    <property type="component" value="Unassembled WGS sequence"/>
</dbReference>
<dbReference type="FunFam" id="1.20.1250.20:FF:000078">
    <property type="entry name" value="MFS maltose transporter, putative"/>
    <property type="match status" value="1"/>
</dbReference>
<keyword evidence="3 7" id="KW-0812">Transmembrane</keyword>
<keyword evidence="10" id="KW-1185">Reference proteome</keyword>
<comment type="similarity">
    <text evidence="2">Belongs to the major facilitator superfamily. Sugar transporter (TC 2.A.1.1) family.</text>
</comment>
<feature type="transmembrane region" description="Helical" evidence="7">
    <location>
        <begin position="328"/>
        <end position="351"/>
    </location>
</feature>
<feature type="domain" description="Major facilitator superfamily (MFS) profile" evidence="8">
    <location>
        <begin position="67"/>
        <end position="514"/>
    </location>
</feature>
<feature type="region of interest" description="Disordered" evidence="6">
    <location>
        <begin position="1"/>
        <end position="45"/>
    </location>
</feature>
<reference evidence="9" key="2">
    <citation type="journal article" date="2023" name="IMA Fungus">
        <title>Comparative genomic study of the Penicillium genus elucidates a diverse pangenome and 15 lateral gene transfer events.</title>
        <authorList>
            <person name="Petersen C."/>
            <person name="Sorensen T."/>
            <person name="Nielsen M.R."/>
            <person name="Sondergaard T.E."/>
            <person name="Sorensen J.L."/>
            <person name="Fitzpatrick D.A."/>
            <person name="Frisvad J.C."/>
            <person name="Nielsen K.L."/>
        </authorList>
    </citation>
    <scope>NUCLEOTIDE SEQUENCE</scope>
    <source>
        <strain evidence="9">IBT 34128</strain>
    </source>
</reference>
<dbReference type="PANTHER" id="PTHR48022:SF41">
    <property type="entry name" value="MAJOR FACILITATOR SUPERFAMILY (MFS) PROFILE DOMAIN-CONTAINING PROTEIN"/>
    <property type="match status" value="1"/>
</dbReference>
<feature type="transmembrane region" description="Helical" evidence="7">
    <location>
        <begin position="460"/>
        <end position="480"/>
    </location>
</feature>
<feature type="transmembrane region" description="Helical" evidence="7">
    <location>
        <begin position="419"/>
        <end position="440"/>
    </location>
</feature>
<dbReference type="InterPro" id="IPR036259">
    <property type="entry name" value="MFS_trans_sf"/>
</dbReference>
<evidence type="ECO:0000256" key="6">
    <source>
        <dbReference type="SAM" id="MobiDB-lite"/>
    </source>
</evidence>
<dbReference type="GO" id="GO:0005351">
    <property type="term" value="F:carbohydrate:proton symporter activity"/>
    <property type="evidence" value="ECO:0007669"/>
    <property type="project" value="TreeGrafter"/>
</dbReference>
<evidence type="ECO:0000313" key="10">
    <source>
        <dbReference type="Proteomes" id="UP001141434"/>
    </source>
</evidence>
<feature type="compositionally biased region" description="Basic and acidic residues" evidence="6">
    <location>
        <begin position="16"/>
        <end position="45"/>
    </location>
</feature>
<dbReference type="Gene3D" id="1.20.1250.20">
    <property type="entry name" value="MFS general substrate transporter like domains"/>
    <property type="match status" value="1"/>
</dbReference>
<feature type="transmembrane region" description="Helical" evidence="7">
    <location>
        <begin position="210"/>
        <end position="230"/>
    </location>
</feature>
<feature type="transmembrane region" description="Helical" evidence="7">
    <location>
        <begin position="363"/>
        <end position="384"/>
    </location>
</feature>
<dbReference type="PROSITE" id="PS00217">
    <property type="entry name" value="SUGAR_TRANSPORT_2"/>
    <property type="match status" value="1"/>
</dbReference>
<evidence type="ECO:0000256" key="7">
    <source>
        <dbReference type="SAM" id="Phobius"/>
    </source>
</evidence>
<dbReference type="PANTHER" id="PTHR48022">
    <property type="entry name" value="PLASTIDIC GLUCOSE TRANSPORTER 4"/>
    <property type="match status" value="1"/>
</dbReference>
<feature type="transmembrane region" description="Helical" evidence="7">
    <location>
        <begin position="64"/>
        <end position="80"/>
    </location>
</feature>
<feature type="transmembrane region" description="Helical" evidence="7">
    <location>
        <begin position="175"/>
        <end position="198"/>
    </location>
</feature>
<evidence type="ECO:0000256" key="1">
    <source>
        <dbReference type="ARBA" id="ARBA00004141"/>
    </source>
</evidence>
<evidence type="ECO:0000313" key="9">
    <source>
        <dbReference type="EMBL" id="KAJ5084385.1"/>
    </source>
</evidence>